<reference evidence="8 9" key="1">
    <citation type="submission" date="2018-08" db="EMBL/GenBank/DDBJ databases">
        <title>Recombination of ecologically and evolutionarily significant loci maintains genetic cohesion in the Pseudomonas syringae species complex.</title>
        <authorList>
            <person name="Dillon M."/>
            <person name="Thakur S."/>
            <person name="Almeida R.N.D."/>
            <person name="Weir B.S."/>
            <person name="Guttman D.S."/>
        </authorList>
    </citation>
    <scope>NUCLEOTIDE SEQUENCE [LARGE SCALE GENOMIC DNA]</scope>
    <source>
        <strain evidence="8 9">ICMP 14479</strain>
    </source>
</reference>
<protein>
    <recommendedName>
        <fullName evidence="7">Carbonic anhydrase</fullName>
        <ecNumber evidence="7">4.2.1.1</ecNumber>
    </recommendedName>
    <alternativeName>
        <fullName evidence="7">Carbonate dehydratase</fullName>
    </alternativeName>
</protein>
<evidence type="ECO:0000256" key="3">
    <source>
        <dbReference type="ARBA" id="ARBA00022833"/>
    </source>
</evidence>
<evidence type="ECO:0000256" key="2">
    <source>
        <dbReference type="ARBA" id="ARBA00022723"/>
    </source>
</evidence>
<dbReference type="PANTHER" id="PTHR11002">
    <property type="entry name" value="CARBONIC ANHYDRASE"/>
    <property type="match status" value="1"/>
</dbReference>
<dbReference type="PANTHER" id="PTHR11002:SF76">
    <property type="entry name" value="CARBONIC ANHYDRASE"/>
    <property type="match status" value="1"/>
</dbReference>
<dbReference type="Pfam" id="PF00484">
    <property type="entry name" value="Pro_CA"/>
    <property type="match status" value="1"/>
</dbReference>
<keyword evidence="4 7" id="KW-0456">Lyase</keyword>
<dbReference type="SUPFAM" id="SSF53056">
    <property type="entry name" value="beta-carbonic anhydrase, cab"/>
    <property type="match status" value="1"/>
</dbReference>
<feature type="binding site" evidence="6">
    <location>
        <position position="78"/>
    </location>
    <ligand>
        <name>Zn(2+)</name>
        <dbReference type="ChEBI" id="CHEBI:29105"/>
    </ligand>
</feature>
<feature type="binding site" evidence="6">
    <location>
        <position position="137"/>
    </location>
    <ligand>
        <name>Zn(2+)</name>
        <dbReference type="ChEBI" id="CHEBI:29105"/>
    </ligand>
</feature>
<evidence type="ECO:0000313" key="9">
    <source>
        <dbReference type="Proteomes" id="UP000280395"/>
    </source>
</evidence>
<evidence type="ECO:0000256" key="4">
    <source>
        <dbReference type="ARBA" id="ARBA00023239"/>
    </source>
</evidence>
<accession>A0A3M5VZ94</accession>
<dbReference type="Gene3D" id="3.40.1050.10">
    <property type="entry name" value="Carbonic anhydrase"/>
    <property type="match status" value="1"/>
</dbReference>
<comment type="cofactor">
    <cofactor evidence="6">
        <name>Zn(2+)</name>
        <dbReference type="ChEBI" id="CHEBI:29105"/>
    </cofactor>
    <text evidence="6">Binds 1 zinc ion per subunit.</text>
</comment>
<dbReference type="InterPro" id="IPR001765">
    <property type="entry name" value="Carbonic_anhydrase"/>
</dbReference>
<gene>
    <name evidence="8" type="ORF">ALP29_04696</name>
</gene>
<keyword evidence="3 6" id="KW-0862">Zinc</keyword>
<comment type="similarity">
    <text evidence="1 7">Belongs to the beta-class carbonic anhydrase family.</text>
</comment>
<organism evidence="8 9">
    <name type="scientific">Pseudomonas syringae pv. avii</name>
    <dbReference type="NCBI Taxonomy" id="663959"/>
    <lineage>
        <taxon>Bacteria</taxon>
        <taxon>Pseudomonadati</taxon>
        <taxon>Pseudomonadota</taxon>
        <taxon>Gammaproteobacteria</taxon>
        <taxon>Pseudomonadales</taxon>
        <taxon>Pseudomonadaceae</taxon>
        <taxon>Pseudomonas</taxon>
        <taxon>Pseudomonas syringae</taxon>
    </lineage>
</organism>
<comment type="caution">
    <text evidence="8">The sequence shown here is derived from an EMBL/GenBank/DDBJ whole genome shotgun (WGS) entry which is preliminary data.</text>
</comment>
<comment type="function">
    <text evidence="7">Reversible hydration of carbon dioxide.</text>
</comment>
<dbReference type="AlphaFoldDB" id="A0A3M5VZ94"/>
<dbReference type="Proteomes" id="UP000280395">
    <property type="component" value="Unassembled WGS sequence"/>
</dbReference>
<dbReference type="EC" id="4.2.1.1" evidence="7"/>
<dbReference type="FunFam" id="3.40.1050.10:FF:000001">
    <property type="entry name" value="Carbonic anhydrase"/>
    <property type="match status" value="1"/>
</dbReference>
<dbReference type="GO" id="GO:0008270">
    <property type="term" value="F:zinc ion binding"/>
    <property type="evidence" value="ECO:0007669"/>
    <property type="project" value="UniProtKB-UniRule"/>
</dbReference>
<dbReference type="EMBL" id="RBUA01000268">
    <property type="protein sequence ID" value="RMU63662.1"/>
    <property type="molecule type" value="Genomic_DNA"/>
</dbReference>
<keyword evidence="2 6" id="KW-0479">Metal-binding</keyword>
<evidence type="ECO:0000256" key="1">
    <source>
        <dbReference type="ARBA" id="ARBA00006217"/>
    </source>
</evidence>
<dbReference type="GO" id="GO:0015976">
    <property type="term" value="P:carbon utilization"/>
    <property type="evidence" value="ECO:0007669"/>
    <property type="project" value="InterPro"/>
</dbReference>
<evidence type="ECO:0000256" key="7">
    <source>
        <dbReference type="RuleBase" id="RU003956"/>
    </source>
</evidence>
<dbReference type="InterPro" id="IPR015892">
    <property type="entry name" value="Carbonic_anhydrase_CS"/>
</dbReference>
<evidence type="ECO:0000256" key="6">
    <source>
        <dbReference type="PIRSR" id="PIRSR601765-1"/>
    </source>
</evidence>
<dbReference type="InterPro" id="IPR036874">
    <property type="entry name" value="Carbonic_anhydrase_sf"/>
</dbReference>
<dbReference type="SMART" id="SM00947">
    <property type="entry name" value="Pro_CA"/>
    <property type="match status" value="1"/>
</dbReference>
<evidence type="ECO:0000313" key="8">
    <source>
        <dbReference type="EMBL" id="RMU63662.1"/>
    </source>
</evidence>
<sequence>MWTGMAAKKFKLISAWRDPDEGLSVTNLRIIPEASLMNELQDLLDNNERWADAIKQEDPEFFAKLARQQTPEYLWIGCSDARVPANEIVGMLPGDLFVHRNVANVVLHTDLNCLSVIQYAVDVLKVKHILVTGHYGCGGVRASMQDRQFGLIDGWLRTIRDLYYENRDVLAQLPTEEERVDRMCELNVIQQVANVGHTSIVQNAWHRGQSLSIHGCIYGIKDGRWKSLNTTISGFEQLPPQYRLRPLGEA</sequence>
<dbReference type="GO" id="GO:0004089">
    <property type="term" value="F:carbonate dehydratase activity"/>
    <property type="evidence" value="ECO:0007669"/>
    <property type="project" value="UniProtKB-UniRule"/>
</dbReference>
<dbReference type="CDD" id="cd00883">
    <property type="entry name" value="beta_CA_cladeA"/>
    <property type="match status" value="1"/>
</dbReference>
<evidence type="ECO:0000256" key="5">
    <source>
        <dbReference type="ARBA" id="ARBA00048348"/>
    </source>
</evidence>
<dbReference type="PROSITE" id="PS00705">
    <property type="entry name" value="PROK_CO2_ANHYDRASE_2"/>
    <property type="match status" value="1"/>
</dbReference>
<dbReference type="NCBIfam" id="NF007756">
    <property type="entry name" value="PRK10437.1"/>
    <property type="match status" value="1"/>
</dbReference>
<feature type="binding site" evidence="6">
    <location>
        <position position="80"/>
    </location>
    <ligand>
        <name>Zn(2+)</name>
        <dbReference type="ChEBI" id="CHEBI:29105"/>
    </ligand>
</feature>
<comment type="catalytic activity">
    <reaction evidence="5 7">
        <text>hydrogencarbonate + H(+) = CO2 + H2O</text>
        <dbReference type="Rhea" id="RHEA:10748"/>
        <dbReference type="ChEBI" id="CHEBI:15377"/>
        <dbReference type="ChEBI" id="CHEBI:15378"/>
        <dbReference type="ChEBI" id="CHEBI:16526"/>
        <dbReference type="ChEBI" id="CHEBI:17544"/>
        <dbReference type="EC" id="4.2.1.1"/>
    </reaction>
</comment>
<name>A0A3M5VZ94_PSESX</name>
<proteinExistence type="inferred from homology"/>
<feature type="binding site" evidence="6">
    <location>
        <position position="134"/>
    </location>
    <ligand>
        <name>Zn(2+)</name>
        <dbReference type="ChEBI" id="CHEBI:29105"/>
    </ligand>
</feature>